<feature type="transmembrane region" description="Helical" evidence="3">
    <location>
        <begin position="283"/>
        <end position="302"/>
    </location>
</feature>
<dbReference type="RefSeq" id="XP_025428951.1">
    <property type="nucleotide sequence ID" value="XM_025577554.1"/>
</dbReference>
<feature type="transmembrane region" description="Helical" evidence="3">
    <location>
        <begin position="229"/>
        <end position="251"/>
    </location>
</feature>
<sequence length="305" mass="35083">MTLFQTDSHQSGPSEVGSASATEKTCDPSTSTHRTAPEATDTTLTQEEIDQKPWKYLGYHVYSTFLSSDRDFCNFRRFDRLNVRVLLLMQDEIVQLEEELDEIDRYYSQREVADENNGSLRHDTRKEHRFILQYMKILNRAATADRDRESLRNWLHNYKGAIWEKEQQYIEKVDLIPLVPKDRSPLRRIFERSSRFRLSRIWRRGPAPSTLPLHVRERIHLYSDKSIDFFVNLTTTVVGLAMLIAPLWILAYTTGPATKLAVITVFTLAFLALVSLGTTARPYEAIGATAAYSAIVMVFLQLGSS</sequence>
<gene>
    <name evidence="5" type="ORF">BP01DRAFT_384919</name>
</gene>
<accession>A0A318Z786</accession>
<dbReference type="AlphaFoldDB" id="A0A318Z786"/>
<proteinExistence type="predicted"/>
<keyword evidence="1" id="KW-0175">Coiled coil</keyword>
<dbReference type="PANTHER" id="PTHR34502">
    <property type="entry name" value="DUF6594 DOMAIN-CONTAINING PROTEIN-RELATED"/>
    <property type="match status" value="1"/>
</dbReference>
<feature type="transmembrane region" description="Helical" evidence="3">
    <location>
        <begin position="257"/>
        <end position="276"/>
    </location>
</feature>
<dbReference type="Proteomes" id="UP000248349">
    <property type="component" value="Unassembled WGS sequence"/>
</dbReference>
<evidence type="ECO:0000313" key="5">
    <source>
        <dbReference type="EMBL" id="PYH42969.1"/>
    </source>
</evidence>
<keyword evidence="3" id="KW-0812">Transmembrane</keyword>
<organism evidence="5 6">
    <name type="scientific">Aspergillus saccharolyticus JOP 1030-1</name>
    <dbReference type="NCBI Taxonomy" id="1450539"/>
    <lineage>
        <taxon>Eukaryota</taxon>
        <taxon>Fungi</taxon>
        <taxon>Dikarya</taxon>
        <taxon>Ascomycota</taxon>
        <taxon>Pezizomycotina</taxon>
        <taxon>Eurotiomycetes</taxon>
        <taxon>Eurotiomycetidae</taxon>
        <taxon>Eurotiales</taxon>
        <taxon>Aspergillaceae</taxon>
        <taxon>Aspergillus</taxon>
        <taxon>Aspergillus subgen. Circumdati</taxon>
    </lineage>
</organism>
<keyword evidence="3" id="KW-1133">Transmembrane helix</keyword>
<name>A0A318Z786_9EURO</name>
<protein>
    <recommendedName>
        <fullName evidence="4">DUF6594 domain-containing protein</fullName>
    </recommendedName>
</protein>
<dbReference type="STRING" id="1450539.A0A318Z786"/>
<reference evidence="5 6" key="1">
    <citation type="submission" date="2016-12" db="EMBL/GenBank/DDBJ databases">
        <title>The genomes of Aspergillus section Nigri reveals drivers in fungal speciation.</title>
        <authorList>
            <consortium name="DOE Joint Genome Institute"/>
            <person name="Vesth T.C."/>
            <person name="Nybo J."/>
            <person name="Theobald S."/>
            <person name="Brandl J."/>
            <person name="Frisvad J.C."/>
            <person name="Nielsen K.F."/>
            <person name="Lyhne E.K."/>
            <person name="Kogle M.E."/>
            <person name="Kuo A."/>
            <person name="Riley R."/>
            <person name="Clum A."/>
            <person name="Nolan M."/>
            <person name="Lipzen A."/>
            <person name="Salamov A."/>
            <person name="Henrissat B."/>
            <person name="Wiebenga A."/>
            <person name="De Vries R.P."/>
            <person name="Grigoriev I.V."/>
            <person name="Mortensen U.H."/>
            <person name="Andersen M.R."/>
            <person name="Baker S.E."/>
        </authorList>
    </citation>
    <scope>NUCLEOTIDE SEQUENCE [LARGE SCALE GENOMIC DNA]</scope>
    <source>
        <strain evidence="5 6">JOP 1030-1</strain>
    </source>
</reference>
<feature type="region of interest" description="Disordered" evidence="2">
    <location>
        <begin position="1"/>
        <end position="44"/>
    </location>
</feature>
<evidence type="ECO:0000256" key="2">
    <source>
        <dbReference type="SAM" id="MobiDB-lite"/>
    </source>
</evidence>
<dbReference type="Pfam" id="PF20237">
    <property type="entry name" value="DUF6594"/>
    <property type="match status" value="1"/>
</dbReference>
<feature type="coiled-coil region" evidence="1">
    <location>
        <begin position="86"/>
        <end position="116"/>
    </location>
</feature>
<keyword evidence="6" id="KW-1185">Reference proteome</keyword>
<evidence type="ECO:0000256" key="3">
    <source>
        <dbReference type="SAM" id="Phobius"/>
    </source>
</evidence>
<dbReference type="OrthoDB" id="5416037at2759"/>
<dbReference type="InterPro" id="IPR046529">
    <property type="entry name" value="DUF6594"/>
</dbReference>
<keyword evidence="3" id="KW-0472">Membrane</keyword>
<evidence type="ECO:0000313" key="6">
    <source>
        <dbReference type="Proteomes" id="UP000248349"/>
    </source>
</evidence>
<evidence type="ECO:0000256" key="1">
    <source>
        <dbReference type="SAM" id="Coils"/>
    </source>
</evidence>
<dbReference type="PANTHER" id="PTHR34502:SF4">
    <property type="entry name" value="DUF6594 DOMAIN-CONTAINING PROTEIN"/>
    <property type="match status" value="1"/>
</dbReference>
<dbReference type="EMBL" id="KZ821247">
    <property type="protein sequence ID" value="PYH42969.1"/>
    <property type="molecule type" value="Genomic_DNA"/>
</dbReference>
<feature type="domain" description="DUF6594" evidence="4">
    <location>
        <begin position="59"/>
        <end position="297"/>
    </location>
</feature>
<evidence type="ECO:0000259" key="4">
    <source>
        <dbReference type="Pfam" id="PF20237"/>
    </source>
</evidence>
<dbReference type="GeneID" id="37078783"/>